<sequence length="167" mass="18785">MSPTHHSWSRTINIRQMRGRPIGQLDDARFPKHFLWLVPVLAYTTEASHRNSFGLQAENEEATGENSRPNCLWRQLSLYLTSEQAHSLKSSNSSKYLKRTNIEPESVSQRMAEKQGQPSGSDVSKVESDISQTLGLAGALTTLVSKPASFLYNNYTREQAQNRSLGF</sequence>
<comment type="caution">
    <text evidence="2">The sequence shown here is derived from an EMBL/GenBank/DDBJ whole genome shotgun (WGS) entry which is preliminary data.</text>
</comment>
<protein>
    <submittedName>
        <fullName evidence="2">Uncharacterized protein</fullName>
    </submittedName>
</protein>
<evidence type="ECO:0000313" key="3">
    <source>
        <dbReference type="Proteomes" id="UP001224890"/>
    </source>
</evidence>
<gene>
    <name evidence="2" type="ORF">BDP55DRAFT_638364</name>
</gene>
<name>A0AAJ0EQR5_9PEZI</name>
<dbReference type="GeneID" id="85457627"/>
<dbReference type="RefSeq" id="XP_060422608.1">
    <property type="nucleotide sequence ID" value="XM_060573101.1"/>
</dbReference>
<dbReference type="EMBL" id="JAHMHR010000083">
    <property type="protein sequence ID" value="KAK1657844.1"/>
    <property type="molecule type" value="Genomic_DNA"/>
</dbReference>
<evidence type="ECO:0000256" key="1">
    <source>
        <dbReference type="SAM" id="MobiDB-lite"/>
    </source>
</evidence>
<proteinExistence type="predicted"/>
<reference evidence="2" key="1">
    <citation type="submission" date="2021-06" db="EMBL/GenBank/DDBJ databases">
        <title>Comparative genomics, transcriptomics and evolutionary studies reveal genomic signatures of adaptation to plant cell wall in hemibiotrophic fungi.</title>
        <authorList>
            <consortium name="DOE Joint Genome Institute"/>
            <person name="Baroncelli R."/>
            <person name="Diaz J.F."/>
            <person name="Benocci T."/>
            <person name="Peng M."/>
            <person name="Battaglia E."/>
            <person name="Haridas S."/>
            <person name="Andreopoulos W."/>
            <person name="Labutti K."/>
            <person name="Pangilinan J."/>
            <person name="Floch G.L."/>
            <person name="Makela M.R."/>
            <person name="Henrissat B."/>
            <person name="Grigoriev I.V."/>
            <person name="Crouch J.A."/>
            <person name="De Vries R.P."/>
            <person name="Sukno S.A."/>
            <person name="Thon M.R."/>
        </authorList>
    </citation>
    <scope>NUCLEOTIDE SEQUENCE</scope>
    <source>
        <strain evidence="2">CBS 193.32</strain>
    </source>
</reference>
<keyword evidence="3" id="KW-1185">Reference proteome</keyword>
<dbReference type="Proteomes" id="UP001224890">
    <property type="component" value="Unassembled WGS sequence"/>
</dbReference>
<evidence type="ECO:0000313" key="2">
    <source>
        <dbReference type="EMBL" id="KAK1657844.1"/>
    </source>
</evidence>
<feature type="region of interest" description="Disordered" evidence="1">
    <location>
        <begin position="104"/>
        <end position="126"/>
    </location>
</feature>
<accession>A0AAJ0EQR5</accession>
<organism evidence="2 3">
    <name type="scientific">Colletotrichum godetiae</name>
    <dbReference type="NCBI Taxonomy" id="1209918"/>
    <lineage>
        <taxon>Eukaryota</taxon>
        <taxon>Fungi</taxon>
        <taxon>Dikarya</taxon>
        <taxon>Ascomycota</taxon>
        <taxon>Pezizomycotina</taxon>
        <taxon>Sordariomycetes</taxon>
        <taxon>Hypocreomycetidae</taxon>
        <taxon>Glomerellales</taxon>
        <taxon>Glomerellaceae</taxon>
        <taxon>Colletotrichum</taxon>
        <taxon>Colletotrichum acutatum species complex</taxon>
    </lineage>
</organism>
<dbReference type="AlphaFoldDB" id="A0AAJ0EQR5"/>